<dbReference type="Proteomes" id="UP000284416">
    <property type="component" value="Unassembled WGS sequence"/>
</dbReference>
<evidence type="ECO:0008006" key="4">
    <source>
        <dbReference type="Google" id="ProtNLM"/>
    </source>
</evidence>
<sequence>MVDKEITFLPNGEDEMTKEKQKRFEYDEKGTETVSMQIMNSYNSGFMGEQEAKEKRDKYPMAEGEIGKES</sequence>
<feature type="compositionally biased region" description="Basic and acidic residues" evidence="1">
    <location>
        <begin position="50"/>
        <end position="70"/>
    </location>
</feature>
<dbReference type="EMBL" id="QWEG01000006">
    <property type="protein sequence ID" value="RHW40742.1"/>
    <property type="molecule type" value="Genomic_DNA"/>
</dbReference>
<feature type="region of interest" description="Disordered" evidence="1">
    <location>
        <begin position="42"/>
        <end position="70"/>
    </location>
</feature>
<keyword evidence="3" id="KW-1185">Reference proteome</keyword>
<accession>A0A417YUC6</accession>
<dbReference type="OrthoDB" id="2942195at2"/>
<gene>
    <name evidence="2" type="ORF">D1B31_11165</name>
</gene>
<name>A0A417YUC6_9BACI</name>
<evidence type="ECO:0000256" key="1">
    <source>
        <dbReference type="SAM" id="MobiDB-lite"/>
    </source>
</evidence>
<proteinExistence type="predicted"/>
<dbReference type="AlphaFoldDB" id="A0A417YUC6"/>
<dbReference type="RefSeq" id="WP_118920858.1">
    <property type="nucleotide sequence ID" value="NZ_QWEG01000006.1"/>
</dbReference>
<reference evidence="2 3" key="1">
    <citation type="journal article" date="2017" name="Int. J. Syst. Evol. Microbiol.">
        <title>Bacillus notoginsengisoli sp. nov., a novel bacterium isolated from the rhizosphere of Panax notoginseng.</title>
        <authorList>
            <person name="Zhang M.Y."/>
            <person name="Cheng J."/>
            <person name="Cai Y."/>
            <person name="Zhang T.Y."/>
            <person name="Wu Y.Y."/>
            <person name="Manikprabhu D."/>
            <person name="Li W.J."/>
            <person name="Zhang Y.X."/>
        </authorList>
    </citation>
    <scope>NUCLEOTIDE SEQUENCE [LARGE SCALE GENOMIC DNA]</scope>
    <source>
        <strain evidence="2 3">JCM 30743</strain>
    </source>
</reference>
<protein>
    <recommendedName>
        <fullName evidence="4">DUF4025 domain-containing protein</fullName>
    </recommendedName>
</protein>
<evidence type="ECO:0000313" key="3">
    <source>
        <dbReference type="Proteomes" id="UP000284416"/>
    </source>
</evidence>
<comment type="caution">
    <text evidence="2">The sequence shown here is derived from an EMBL/GenBank/DDBJ whole genome shotgun (WGS) entry which is preliminary data.</text>
</comment>
<organism evidence="2 3">
    <name type="scientific">Neobacillus notoginsengisoli</name>
    <dbReference type="NCBI Taxonomy" id="1578198"/>
    <lineage>
        <taxon>Bacteria</taxon>
        <taxon>Bacillati</taxon>
        <taxon>Bacillota</taxon>
        <taxon>Bacilli</taxon>
        <taxon>Bacillales</taxon>
        <taxon>Bacillaceae</taxon>
        <taxon>Neobacillus</taxon>
    </lineage>
</organism>
<evidence type="ECO:0000313" key="2">
    <source>
        <dbReference type="EMBL" id="RHW40742.1"/>
    </source>
</evidence>